<evidence type="ECO:0008006" key="2">
    <source>
        <dbReference type="Google" id="ProtNLM"/>
    </source>
</evidence>
<accession>X1GM35</accession>
<sequence>GSGQREIYPETIANFLIYLPSKQFQAKVANLVTQSYDARKKAKIFLEEAKKMVEDVITKGKI</sequence>
<protein>
    <recommendedName>
        <fullName evidence="2">Type I restriction modification DNA specificity domain-containing protein</fullName>
    </recommendedName>
</protein>
<evidence type="ECO:0000313" key="1">
    <source>
        <dbReference type="EMBL" id="GAH45915.1"/>
    </source>
</evidence>
<name>X1GM35_9ZZZZ</name>
<dbReference type="EMBL" id="BARU01007527">
    <property type="protein sequence ID" value="GAH45915.1"/>
    <property type="molecule type" value="Genomic_DNA"/>
</dbReference>
<gene>
    <name evidence="1" type="ORF">S03H2_14818</name>
</gene>
<organism evidence="1">
    <name type="scientific">marine sediment metagenome</name>
    <dbReference type="NCBI Taxonomy" id="412755"/>
    <lineage>
        <taxon>unclassified sequences</taxon>
        <taxon>metagenomes</taxon>
        <taxon>ecological metagenomes</taxon>
    </lineage>
</organism>
<proteinExistence type="predicted"/>
<comment type="caution">
    <text evidence="1">The sequence shown here is derived from an EMBL/GenBank/DDBJ whole genome shotgun (WGS) entry which is preliminary data.</text>
</comment>
<feature type="non-terminal residue" evidence="1">
    <location>
        <position position="1"/>
    </location>
</feature>
<dbReference type="SUPFAM" id="SSF116734">
    <property type="entry name" value="DNA methylase specificity domain"/>
    <property type="match status" value="1"/>
</dbReference>
<dbReference type="AlphaFoldDB" id="X1GM35"/>
<reference evidence="1" key="1">
    <citation type="journal article" date="2014" name="Front. Microbiol.">
        <title>High frequency of phylogenetically diverse reductive dehalogenase-homologous genes in deep subseafloor sedimentary metagenomes.</title>
        <authorList>
            <person name="Kawai M."/>
            <person name="Futagami T."/>
            <person name="Toyoda A."/>
            <person name="Takaki Y."/>
            <person name="Nishi S."/>
            <person name="Hori S."/>
            <person name="Arai W."/>
            <person name="Tsubouchi T."/>
            <person name="Morono Y."/>
            <person name="Uchiyama I."/>
            <person name="Ito T."/>
            <person name="Fujiyama A."/>
            <person name="Inagaki F."/>
            <person name="Takami H."/>
        </authorList>
    </citation>
    <scope>NUCLEOTIDE SEQUENCE</scope>
    <source>
        <strain evidence="1">Expedition CK06-06</strain>
    </source>
</reference>